<keyword evidence="2" id="KW-1185">Reference proteome</keyword>
<proteinExistence type="predicted"/>
<protein>
    <submittedName>
        <fullName evidence="1">Uncharacterized protein</fullName>
    </submittedName>
</protein>
<dbReference type="Proteomes" id="UP000257109">
    <property type="component" value="Unassembled WGS sequence"/>
</dbReference>
<sequence>MKSFLASSMMVHKMQLVKKFRDIELYVTSNEYKVMLHMIEISYDLRRLTKEAQNGTILFQGISHPFKNDSLRGHILGEAYKSGCSVHLGASKIYQGLRKIL</sequence>
<comment type="caution">
    <text evidence="1">The sequence shown here is derived from an EMBL/GenBank/DDBJ whole genome shotgun (WGS) entry which is preliminary data.</text>
</comment>
<evidence type="ECO:0000313" key="1">
    <source>
        <dbReference type="EMBL" id="RDX68708.1"/>
    </source>
</evidence>
<evidence type="ECO:0000313" key="2">
    <source>
        <dbReference type="Proteomes" id="UP000257109"/>
    </source>
</evidence>
<gene>
    <name evidence="1" type="ORF">CR513_52274</name>
</gene>
<dbReference type="EMBL" id="QJKJ01012424">
    <property type="protein sequence ID" value="RDX68708.1"/>
    <property type="molecule type" value="Genomic_DNA"/>
</dbReference>
<feature type="non-terminal residue" evidence="1">
    <location>
        <position position="1"/>
    </location>
</feature>
<reference evidence="1" key="1">
    <citation type="submission" date="2018-05" db="EMBL/GenBank/DDBJ databases">
        <title>Draft genome of Mucuna pruriens seed.</title>
        <authorList>
            <person name="Nnadi N.E."/>
            <person name="Vos R."/>
            <person name="Hasami M.H."/>
            <person name="Devisetty U.K."/>
            <person name="Aguiy J.C."/>
        </authorList>
    </citation>
    <scope>NUCLEOTIDE SEQUENCE [LARGE SCALE GENOMIC DNA]</scope>
    <source>
        <strain evidence="1">JCA_2017</strain>
    </source>
</reference>
<dbReference type="AlphaFoldDB" id="A0A371ERN8"/>
<name>A0A371ERN8_MUCPR</name>
<organism evidence="1 2">
    <name type="scientific">Mucuna pruriens</name>
    <name type="common">Velvet bean</name>
    <name type="synonym">Dolichos pruriens</name>
    <dbReference type="NCBI Taxonomy" id="157652"/>
    <lineage>
        <taxon>Eukaryota</taxon>
        <taxon>Viridiplantae</taxon>
        <taxon>Streptophyta</taxon>
        <taxon>Embryophyta</taxon>
        <taxon>Tracheophyta</taxon>
        <taxon>Spermatophyta</taxon>
        <taxon>Magnoliopsida</taxon>
        <taxon>eudicotyledons</taxon>
        <taxon>Gunneridae</taxon>
        <taxon>Pentapetalae</taxon>
        <taxon>rosids</taxon>
        <taxon>fabids</taxon>
        <taxon>Fabales</taxon>
        <taxon>Fabaceae</taxon>
        <taxon>Papilionoideae</taxon>
        <taxon>50 kb inversion clade</taxon>
        <taxon>NPAAA clade</taxon>
        <taxon>indigoferoid/millettioid clade</taxon>
        <taxon>Phaseoleae</taxon>
        <taxon>Mucuna</taxon>
    </lineage>
</organism>
<accession>A0A371ERN8</accession>